<evidence type="ECO:0000256" key="1">
    <source>
        <dbReference type="SAM" id="Coils"/>
    </source>
</evidence>
<evidence type="ECO:0000313" key="3">
    <source>
        <dbReference type="Proteomes" id="UP001162131"/>
    </source>
</evidence>
<proteinExistence type="predicted"/>
<gene>
    <name evidence="2" type="ORF">BSTOLATCC_MIC55731</name>
</gene>
<dbReference type="Proteomes" id="UP001162131">
    <property type="component" value="Unassembled WGS sequence"/>
</dbReference>
<evidence type="ECO:0008006" key="4">
    <source>
        <dbReference type="Google" id="ProtNLM"/>
    </source>
</evidence>
<keyword evidence="3" id="KW-1185">Reference proteome</keyword>
<reference evidence="2" key="1">
    <citation type="submission" date="2021-09" db="EMBL/GenBank/DDBJ databases">
        <authorList>
            <consortium name="AG Swart"/>
            <person name="Singh M."/>
            <person name="Singh A."/>
            <person name="Seah K."/>
            <person name="Emmerich C."/>
        </authorList>
    </citation>
    <scope>NUCLEOTIDE SEQUENCE</scope>
    <source>
        <strain evidence="2">ATCC30299</strain>
    </source>
</reference>
<feature type="coiled-coil region" evidence="1">
    <location>
        <begin position="69"/>
        <end position="124"/>
    </location>
</feature>
<organism evidence="2 3">
    <name type="scientific">Blepharisma stoltei</name>
    <dbReference type="NCBI Taxonomy" id="1481888"/>
    <lineage>
        <taxon>Eukaryota</taxon>
        <taxon>Sar</taxon>
        <taxon>Alveolata</taxon>
        <taxon>Ciliophora</taxon>
        <taxon>Postciliodesmatophora</taxon>
        <taxon>Heterotrichea</taxon>
        <taxon>Heterotrichida</taxon>
        <taxon>Blepharismidae</taxon>
        <taxon>Blepharisma</taxon>
    </lineage>
</organism>
<protein>
    <recommendedName>
        <fullName evidence="4">Centrosomal protein of 70 kDa</fullName>
    </recommendedName>
</protein>
<name>A0AAU9JZP1_9CILI</name>
<dbReference type="EMBL" id="CAJZBQ010000054">
    <property type="protein sequence ID" value="CAG9332281.1"/>
    <property type="molecule type" value="Genomic_DNA"/>
</dbReference>
<sequence length="364" mass="41973">MAVNISLKRNQTNGQADLKDVLWEQINLIFKEHDFPQMKLVQSENKLIPDYSSLAETVLSLFNYVSSNEKSYRTKIEKMKNALETSQEALNKLNEKYQELKLKLKKRNQKIEDLIEKLTKFNDLDNILKAIHTNAKNKSREIFKQVMHREYDPDLEADLQVMSVILLYEHSKISTGNSYQKSSTEEEEKSSESSTDNSILPLILNKLEVKSPSQALEVIQKMQQVILIIPNIESFISSIYKVLFTPEPAADISINMEQILPTIISMKIKLISLERFRRSICENFELDVNNPDEVVIHKSEALNHFNRLFKTAGNESRTVEEVFIFVHEMKKFLKIAREILNLGDQIAVGSVLEKIIKVLSSKSI</sequence>
<keyword evidence="1" id="KW-0175">Coiled coil</keyword>
<evidence type="ECO:0000313" key="2">
    <source>
        <dbReference type="EMBL" id="CAG9332281.1"/>
    </source>
</evidence>
<accession>A0AAU9JZP1</accession>
<dbReference type="AlphaFoldDB" id="A0AAU9JZP1"/>
<comment type="caution">
    <text evidence="2">The sequence shown here is derived from an EMBL/GenBank/DDBJ whole genome shotgun (WGS) entry which is preliminary data.</text>
</comment>